<dbReference type="GO" id="GO:0016020">
    <property type="term" value="C:membrane"/>
    <property type="evidence" value="ECO:0007669"/>
    <property type="project" value="InterPro"/>
</dbReference>
<feature type="transmembrane region" description="Helical" evidence="5">
    <location>
        <begin position="71"/>
        <end position="90"/>
    </location>
</feature>
<evidence type="ECO:0000313" key="7">
    <source>
        <dbReference type="EMBL" id="KAB2381567.1"/>
    </source>
</evidence>
<feature type="transmembrane region" description="Helical" evidence="5">
    <location>
        <begin position="102"/>
        <end position="120"/>
    </location>
</feature>
<dbReference type="CDD" id="cd16917">
    <property type="entry name" value="HATPase_UhpB-NarQ-NarX-like"/>
    <property type="match status" value="1"/>
</dbReference>
<evidence type="ECO:0000256" key="1">
    <source>
        <dbReference type="ARBA" id="ARBA00022679"/>
    </source>
</evidence>
<dbReference type="Gene3D" id="3.30.565.10">
    <property type="entry name" value="Histidine kinase-like ATPase, C-terminal domain"/>
    <property type="match status" value="1"/>
</dbReference>
<feature type="transmembrane region" description="Helical" evidence="5">
    <location>
        <begin position="148"/>
        <end position="165"/>
    </location>
</feature>
<keyword evidence="5" id="KW-1133">Transmembrane helix</keyword>
<evidence type="ECO:0000256" key="3">
    <source>
        <dbReference type="ARBA" id="ARBA00023012"/>
    </source>
</evidence>
<feature type="transmembrane region" description="Helical" evidence="5">
    <location>
        <begin position="48"/>
        <end position="65"/>
    </location>
</feature>
<protein>
    <submittedName>
        <fullName evidence="7">Sensor histidine kinase</fullName>
    </submittedName>
</protein>
<dbReference type="Proteomes" id="UP000483004">
    <property type="component" value="Unassembled WGS sequence"/>
</dbReference>
<keyword evidence="5" id="KW-0812">Transmembrane</keyword>
<dbReference type="PROSITE" id="PS50109">
    <property type="entry name" value="HIS_KIN"/>
    <property type="match status" value="1"/>
</dbReference>
<comment type="caution">
    <text evidence="7">The sequence shown here is derived from an EMBL/GenBank/DDBJ whole genome shotgun (WGS) entry which is preliminary data.</text>
</comment>
<name>A0A6L3W2Y2_9ACTN</name>
<dbReference type="InterPro" id="IPR005467">
    <property type="entry name" value="His_kinase_dom"/>
</dbReference>
<keyword evidence="5" id="KW-0472">Membrane</keyword>
<reference evidence="7 8" key="1">
    <citation type="submission" date="2019-09" db="EMBL/GenBank/DDBJ databases">
        <title>Actinomadura physcomitrii sp. nov., a novel actinomycete isolated from moss [Physcomitrium sphaericum (Ludw) Fuernr].</title>
        <authorList>
            <person name="Liu C."/>
            <person name="Zhuang X."/>
        </authorList>
    </citation>
    <scope>NUCLEOTIDE SEQUENCE [LARGE SCALE GENOMIC DNA]</scope>
    <source>
        <strain evidence="7 8">CYP1-1B</strain>
    </source>
</reference>
<dbReference type="PANTHER" id="PTHR24421">
    <property type="entry name" value="NITRATE/NITRITE SENSOR PROTEIN NARX-RELATED"/>
    <property type="match status" value="1"/>
</dbReference>
<dbReference type="InterPro" id="IPR050482">
    <property type="entry name" value="Sensor_HK_TwoCompSys"/>
</dbReference>
<keyword evidence="8" id="KW-1185">Reference proteome</keyword>
<evidence type="ECO:0000313" key="8">
    <source>
        <dbReference type="Proteomes" id="UP000483004"/>
    </source>
</evidence>
<dbReference type="InterPro" id="IPR036890">
    <property type="entry name" value="HATPase_C_sf"/>
</dbReference>
<sequence length="405" mass="43739">MRGRRDWGRVLNGHARPFRTDSAGSDTTVKVSGKAPSHEQFDTQLTPLPFYFWLVIATGTASGVLDGDLQPTWLAGLGLTAFAVLDVVAIHLHLRRQAQVPALVALVALAALTVAMNAGFGPDTDPLFALLSIACGLIVPWRYFLPPIVVGAVSGVAALMAWWQGGDVFTLWYGSLSAGIVVAILTRLMAVINELRDAREELARHAVVEERLRFSRDLHDLLGHTLSVIVVKAEGIRRVAPRDPGVAERFAGDIEEIGREALREVREAVTGYRESGVAAELDKSFETLRDAGIECVIRQSGTALPADADTLLGWVIREGVTNVIRHSGAGRCEIDVRNDDHELSVEIRDDGRGAPDGEEPSGNGLRGLRERLAATDGIVQASSRRGGGFRLRATLPAHRPVKEKA</sequence>
<dbReference type="Pfam" id="PF07730">
    <property type="entry name" value="HisKA_3"/>
    <property type="match status" value="1"/>
</dbReference>
<dbReference type="Pfam" id="PF02518">
    <property type="entry name" value="HATPase_c"/>
    <property type="match status" value="1"/>
</dbReference>
<organism evidence="7 8">
    <name type="scientific">Actinomadura montaniterrae</name>
    <dbReference type="NCBI Taxonomy" id="1803903"/>
    <lineage>
        <taxon>Bacteria</taxon>
        <taxon>Bacillati</taxon>
        <taxon>Actinomycetota</taxon>
        <taxon>Actinomycetes</taxon>
        <taxon>Streptosporangiales</taxon>
        <taxon>Thermomonosporaceae</taxon>
        <taxon>Actinomadura</taxon>
    </lineage>
</organism>
<keyword evidence="2 7" id="KW-0418">Kinase</keyword>
<dbReference type="EMBL" id="WBMR01000037">
    <property type="protein sequence ID" value="KAB2381567.1"/>
    <property type="molecule type" value="Genomic_DNA"/>
</dbReference>
<evidence type="ECO:0000256" key="4">
    <source>
        <dbReference type="SAM" id="MobiDB-lite"/>
    </source>
</evidence>
<feature type="domain" description="Histidine kinase" evidence="6">
    <location>
        <begin position="315"/>
        <end position="399"/>
    </location>
</feature>
<keyword evidence="3" id="KW-0902">Two-component regulatory system</keyword>
<evidence type="ECO:0000259" key="6">
    <source>
        <dbReference type="PROSITE" id="PS50109"/>
    </source>
</evidence>
<feature type="transmembrane region" description="Helical" evidence="5">
    <location>
        <begin position="171"/>
        <end position="190"/>
    </location>
</feature>
<dbReference type="GO" id="GO:0000155">
    <property type="term" value="F:phosphorelay sensor kinase activity"/>
    <property type="evidence" value="ECO:0007669"/>
    <property type="project" value="InterPro"/>
</dbReference>
<dbReference type="OrthoDB" id="5241784at2"/>
<dbReference type="Gene3D" id="1.20.5.1930">
    <property type="match status" value="1"/>
</dbReference>
<dbReference type="InterPro" id="IPR003594">
    <property type="entry name" value="HATPase_dom"/>
</dbReference>
<dbReference type="InterPro" id="IPR011712">
    <property type="entry name" value="Sig_transdc_His_kin_sub3_dim/P"/>
</dbReference>
<feature type="region of interest" description="Disordered" evidence="4">
    <location>
        <begin position="347"/>
        <end position="369"/>
    </location>
</feature>
<dbReference type="AlphaFoldDB" id="A0A6L3W2Y2"/>
<dbReference type="GO" id="GO:0046983">
    <property type="term" value="F:protein dimerization activity"/>
    <property type="evidence" value="ECO:0007669"/>
    <property type="project" value="InterPro"/>
</dbReference>
<proteinExistence type="predicted"/>
<gene>
    <name evidence="7" type="ORF">F9B16_15740</name>
</gene>
<keyword evidence="1" id="KW-0808">Transferase</keyword>
<dbReference type="SUPFAM" id="SSF55874">
    <property type="entry name" value="ATPase domain of HSP90 chaperone/DNA topoisomerase II/histidine kinase"/>
    <property type="match status" value="1"/>
</dbReference>
<evidence type="ECO:0000256" key="2">
    <source>
        <dbReference type="ARBA" id="ARBA00022777"/>
    </source>
</evidence>
<evidence type="ECO:0000256" key="5">
    <source>
        <dbReference type="SAM" id="Phobius"/>
    </source>
</evidence>
<dbReference type="PANTHER" id="PTHR24421:SF63">
    <property type="entry name" value="SENSOR HISTIDINE KINASE DESK"/>
    <property type="match status" value="1"/>
</dbReference>
<accession>A0A6L3W2Y2</accession>